<evidence type="ECO:0000313" key="4">
    <source>
        <dbReference type="Proteomes" id="UP001152484"/>
    </source>
</evidence>
<dbReference type="AlphaFoldDB" id="A0A9P0Z386"/>
<organism evidence="3 4">
    <name type="scientific">Cuscuta europaea</name>
    <name type="common">European dodder</name>
    <dbReference type="NCBI Taxonomy" id="41803"/>
    <lineage>
        <taxon>Eukaryota</taxon>
        <taxon>Viridiplantae</taxon>
        <taxon>Streptophyta</taxon>
        <taxon>Embryophyta</taxon>
        <taxon>Tracheophyta</taxon>
        <taxon>Spermatophyta</taxon>
        <taxon>Magnoliopsida</taxon>
        <taxon>eudicotyledons</taxon>
        <taxon>Gunneridae</taxon>
        <taxon>Pentapetalae</taxon>
        <taxon>asterids</taxon>
        <taxon>lamiids</taxon>
        <taxon>Solanales</taxon>
        <taxon>Convolvulaceae</taxon>
        <taxon>Cuscuteae</taxon>
        <taxon>Cuscuta</taxon>
        <taxon>Cuscuta subgen. Cuscuta</taxon>
    </lineage>
</organism>
<proteinExistence type="predicted"/>
<evidence type="ECO:0000256" key="2">
    <source>
        <dbReference type="SAM" id="MobiDB-lite"/>
    </source>
</evidence>
<name>A0A9P0Z386_CUSEU</name>
<feature type="region of interest" description="Disordered" evidence="2">
    <location>
        <begin position="325"/>
        <end position="370"/>
    </location>
</feature>
<dbReference type="Proteomes" id="UP001152484">
    <property type="component" value="Unassembled WGS sequence"/>
</dbReference>
<evidence type="ECO:0000313" key="3">
    <source>
        <dbReference type="EMBL" id="CAH9085173.1"/>
    </source>
</evidence>
<feature type="coiled-coil region" evidence="1">
    <location>
        <begin position="165"/>
        <end position="235"/>
    </location>
</feature>
<dbReference type="OrthoDB" id="1324367at2759"/>
<feature type="compositionally biased region" description="Basic and acidic residues" evidence="2">
    <location>
        <begin position="329"/>
        <end position="344"/>
    </location>
</feature>
<gene>
    <name evidence="3" type="ORF">CEURO_LOCUS9276</name>
</gene>
<sequence length="370" mass="39914">MKGCLAFVPRGTLLVCPRDRPSAFLGPLECFPSEAVLDPSAVWPSSEPVEGGSVGPFSVVMLVVDEHSASEPSALTAPCPPSGKGGEVSLPREDIQFSLPKGSAITHGTVDPREFLGGATPALDRRALGKLDDEALESKILRSSLTACIALGEHARRFDEWRLQRAQQEESLKKLIHDNAEAMRQMAQLERDLQQARAEAERASRERVEMEKAAAEAAKKALEDAEAAKAEAAVAAVAGFMTEGWKAEGHKDWVASVMESSAEGWVKGPGAMWLARKGEDYYAGGEFFTQALIYRRLARHLKIEPTAFNPAAYGLPPLQPDIRVPLPEGVERPELEDSELLKEAEGDEAEADAEVISKPAEEAAPGNDVV</sequence>
<protein>
    <submittedName>
        <fullName evidence="3">Uncharacterized protein</fullName>
    </submittedName>
</protein>
<accession>A0A9P0Z386</accession>
<keyword evidence="1" id="KW-0175">Coiled coil</keyword>
<dbReference type="EMBL" id="CAMAPE010000018">
    <property type="protein sequence ID" value="CAH9085173.1"/>
    <property type="molecule type" value="Genomic_DNA"/>
</dbReference>
<keyword evidence="4" id="KW-1185">Reference proteome</keyword>
<evidence type="ECO:0000256" key="1">
    <source>
        <dbReference type="SAM" id="Coils"/>
    </source>
</evidence>
<comment type="caution">
    <text evidence="3">The sequence shown here is derived from an EMBL/GenBank/DDBJ whole genome shotgun (WGS) entry which is preliminary data.</text>
</comment>
<reference evidence="3" key="1">
    <citation type="submission" date="2022-07" db="EMBL/GenBank/DDBJ databases">
        <authorList>
            <person name="Macas J."/>
            <person name="Novak P."/>
            <person name="Neumann P."/>
        </authorList>
    </citation>
    <scope>NUCLEOTIDE SEQUENCE</scope>
</reference>